<gene>
    <name evidence="9" type="ORF">PoMZ_03769</name>
</gene>
<feature type="transmembrane region" description="Helical" evidence="7">
    <location>
        <begin position="136"/>
        <end position="159"/>
    </location>
</feature>
<accession>A0A4P7NBJ8</accession>
<evidence type="ECO:0000256" key="1">
    <source>
        <dbReference type="ARBA" id="ARBA00004141"/>
    </source>
</evidence>
<dbReference type="InterPro" id="IPR052337">
    <property type="entry name" value="SAT4-like"/>
</dbReference>
<feature type="transmembrane region" description="Helical" evidence="7">
    <location>
        <begin position="221"/>
        <end position="239"/>
    </location>
</feature>
<dbReference type="EMBL" id="CP034206">
    <property type="protein sequence ID" value="QBZ58811.1"/>
    <property type="molecule type" value="Genomic_DNA"/>
</dbReference>
<feature type="compositionally biased region" description="Polar residues" evidence="6">
    <location>
        <begin position="375"/>
        <end position="385"/>
    </location>
</feature>
<evidence type="ECO:0000256" key="4">
    <source>
        <dbReference type="ARBA" id="ARBA00023136"/>
    </source>
</evidence>
<feature type="compositionally biased region" description="Basic and acidic residues" evidence="6">
    <location>
        <begin position="519"/>
        <end position="537"/>
    </location>
</feature>
<reference evidence="9 10" key="1">
    <citation type="journal article" date="2019" name="Mol. Biol. Evol.">
        <title>Blast fungal genomes show frequent chromosomal changes, gene gains and losses, and effector gene turnover.</title>
        <authorList>
            <person name="Gomez Luciano L.B."/>
            <person name="Jason Tsai I."/>
            <person name="Chuma I."/>
            <person name="Tosa Y."/>
            <person name="Chen Y.H."/>
            <person name="Li J.Y."/>
            <person name="Li M.Y."/>
            <person name="Jade Lu M.Y."/>
            <person name="Nakayashiki H."/>
            <person name="Li W.H."/>
        </authorList>
    </citation>
    <scope>NUCLEOTIDE SEQUENCE [LARGE SCALE GENOMIC DNA]</scope>
    <source>
        <strain evidence="9">MZ5-1-6</strain>
    </source>
</reference>
<dbReference type="Pfam" id="PF20684">
    <property type="entry name" value="Fung_rhodopsin"/>
    <property type="match status" value="1"/>
</dbReference>
<comment type="similarity">
    <text evidence="5">Belongs to the SAT4 family.</text>
</comment>
<dbReference type="OMA" id="SWWATGF"/>
<dbReference type="VEuPathDB" id="FungiDB:M_BR32_EuGene_00078071"/>
<organism evidence="9 10">
    <name type="scientific">Pyricularia oryzae</name>
    <name type="common">Rice blast fungus</name>
    <name type="synonym">Magnaporthe oryzae</name>
    <dbReference type="NCBI Taxonomy" id="318829"/>
    <lineage>
        <taxon>Eukaryota</taxon>
        <taxon>Fungi</taxon>
        <taxon>Dikarya</taxon>
        <taxon>Ascomycota</taxon>
        <taxon>Pezizomycotina</taxon>
        <taxon>Sordariomycetes</taxon>
        <taxon>Sordariomycetidae</taxon>
        <taxon>Magnaporthales</taxon>
        <taxon>Pyriculariaceae</taxon>
        <taxon>Pyricularia</taxon>
    </lineage>
</organism>
<keyword evidence="2 7" id="KW-0812">Transmembrane</keyword>
<evidence type="ECO:0000259" key="8">
    <source>
        <dbReference type="Pfam" id="PF20684"/>
    </source>
</evidence>
<dbReference type="PANTHER" id="PTHR33048:SF19">
    <property type="entry name" value="MEMBRANE PROTEIN PTH11-LIKE, PUTATIVE (AFU_ORTHOLOGUE AFUA_1G14080)-RELATED"/>
    <property type="match status" value="1"/>
</dbReference>
<evidence type="ECO:0000256" key="7">
    <source>
        <dbReference type="SAM" id="Phobius"/>
    </source>
</evidence>
<evidence type="ECO:0000313" key="9">
    <source>
        <dbReference type="EMBL" id="QBZ58811.1"/>
    </source>
</evidence>
<feature type="region of interest" description="Disordered" evidence="6">
    <location>
        <begin position="495"/>
        <end position="555"/>
    </location>
</feature>
<evidence type="ECO:0000256" key="5">
    <source>
        <dbReference type="ARBA" id="ARBA00038359"/>
    </source>
</evidence>
<comment type="subcellular location">
    <subcellularLocation>
        <location evidence="1">Membrane</location>
        <topology evidence="1">Multi-pass membrane protein</topology>
    </subcellularLocation>
</comment>
<feature type="transmembrane region" description="Helical" evidence="7">
    <location>
        <begin position="97"/>
        <end position="116"/>
    </location>
</feature>
<dbReference type="Proteomes" id="UP000294847">
    <property type="component" value="Chromosome 3"/>
</dbReference>
<dbReference type="GO" id="GO:0016020">
    <property type="term" value="C:membrane"/>
    <property type="evidence" value="ECO:0007669"/>
    <property type="project" value="UniProtKB-SubCell"/>
</dbReference>
<feature type="region of interest" description="Disordered" evidence="6">
    <location>
        <begin position="439"/>
        <end position="461"/>
    </location>
</feature>
<dbReference type="AlphaFoldDB" id="A0A4P7NBJ8"/>
<keyword evidence="4 7" id="KW-0472">Membrane</keyword>
<feature type="region of interest" description="Disordered" evidence="6">
    <location>
        <begin position="362"/>
        <end position="385"/>
    </location>
</feature>
<feature type="transmembrane region" description="Helical" evidence="7">
    <location>
        <begin position="251"/>
        <end position="276"/>
    </location>
</feature>
<name>A0A4P7NBJ8_PYROR</name>
<evidence type="ECO:0000256" key="2">
    <source>
        <dbReference type="ARBA" id="ARBA00022692"/>
    </source>
</evidence>
<feature type="domain" description="Rhodopsin" evidence="8">
    <location>
        <begin position="36"/>
        <end position="245"/>
    </location>
</feature>
<protein>
    <recommendedName>
        <fullName evidence="8">Rhodopsin domain-containing protein</fullName>
    </recommendedName>
</protein>
<proteinExistence type="inferred from homology"/>
<evidence type="ECO:0000256" key="3">
    <source>
        <dbReference type="ARBA" id="ARBA00022989"/>
    </source>
</evidence>
<keyword evidence="3 7" id="KW-1133">Transmembrane helix</keyword>
<sequence length="555" mass="61127">MSLYSSPPPYRDFLSDKPTLLVCWWATIFCATIILLRIGGRFVRSETLFTEDKIAALAMLPLFARMGCVHVILLWGTNNADFRGVELSQEQVHLKEMASRLVLLSRILHVATLWVLKAAILEFFKRLTGVSWQKSYDVALIIIRCLLGLTFLAVVASALGECRPFDHYWQVLPDPGGQCRQGYAHLLTMSVCNVMTDLILVLFPAPIIIRSAMTVKRKFQLVLLFSLSLSVVAVTLYRVPTVISHRGSQQIRSLLASIELLFATAASNALVLGTFVRDRGVKKRRFKYGSIAADSLDRTSSRSRRPTVVRHWGSDEDLVRGLGLGVQPDLRDRPESPGLAHHSYFHHPAPMARLGDIESWQFPSDRRASGGGRSETMSDSSLLNNREQLVYSSRSNSTTTPRKVSFFDVGGLLSDDEERSNARRDSRISAISYQSGVDPLATIPRGGPPSPTVKASSLGSRRGSTALLQDMGGLFGSLGAGNNSTVSGLATRNGAKIRSPGLHHSSPGMTELESIPQEPRFESSHPNEGRTTQRDSSDLDDSTISEHLPDKKDTE</sequence>
<dbReference type="InterPro" id="IPR049326">
    <property type="entry name" value="Rhodopsin_dom_fungi"/>
</dbReference>
<feature type="transmembrane region" description="Helical" evidence="7">
    <location>
        <begin position="183"/>
        <end position="209"/>
    </location>
</feature>
<evidence type="ECO:0000256" key="6">
    <source>
        <dbReference type="SAM" id="MobiDB-lite"/>
    </source>
</evidence>
<evidence type="ECO:0000313" key="10">
    <source>
        <dbReference type="Proteomes" id="UP000294847"/>
    </source>
</evidence>
<feature type="transmembrane region" description="Helical" evidence="7">
    <location>
        <begin position="55"/>
        <end position="77"/>
    </location>
</feature>
<feature type="transmembrane region" description="Helical" evidence="7">
    <location>
        <begin position="20"/>
        <end position="43"/>
    </location>
</feature>
<dbReference type="PANTHER" id="PTHR33048">
    <property type="entry name" value="PTH11-LIKE INTEGRAL MEMBRANE PROTEIN (AFU_ORTHOLOGUE AFUA_5G11245)"/>
    <property type="match status" value="1"/>
</dbReference>